<keyword evidence="5" id="KW-1185">Reference proteome</keyword>
<feature type="domain" description="N-acetyltransferase" evidence="3">
    <location>
        <begin position="1"/>
        <end position="167"/>
    </location>
</feature>
<dbReference type="Proteomes" id="UP001526246">
    <property type="component" value="Unassembled WGS sequence"/>
</dbReference>
<keyword evidence="2" id="KW-0012">Acyltransferase</keyword>
<name>A0ABT3JGM6_9SPHN</name>
<dbReference type="PANTHER" id="PTHR43877">
    <property type="entry name" value="AMINOALKYLPHOSPHONATE N-ACETYLTRANSFERASE-RELATED-RELATED"/>
    <property type="match status" value="1"/>
</dbReference>
<dbReference type="CDD" id="cd04301">
    <property type="entry name" value="NAT_SF"/>
    <property type="match status" value="1"/>
</dbReference>
<gene>
    <name evidence="4" type="ORF">OMW55_09790</name>
</gene>
<evidence type="ECO:0000256" key="2">
    <source>
        <dbReference type="ARBA" id="ARBA00023315"/>
    </source>
</evidence>
<dbReference type="PROSITE" id="PS51186">
    <property type="entry name" value="GNAT"/>
    <property type="match status" value="1"/>
</dbReference>
<dbReference type="Pfam" id="PF00583">
    <property type="entry name" value="Acetyltransf_1"/>
    <property type="match status" value="1"/>
</dbReference>
<evidence type="ECO:0000313" key="5">
    <source>
        <dbReference type="Proteomes" id="UP001526246"/>
    </source>
</evidence>
<sequence>MTIRPATAADLPAIDRVFRTSFCDTFAHLYAPEDLASFLGQFTPGAWQREFDDPAFAFQVGGQDGDVVGYAKLGPVKLPHVDPEGAIELKQLYLLGQAHGTGLARQLMEWVLDEARRRGAKRIALSVWEDNRRAQAFYRRYGFEDRGPYAFMVGNQADCDRVWEANL</sequence>
<accession>A0ABT3JGM6</accession>
<evidence type="ECO:0000313" key="4">
    <source>
        <dbReference type="EMBL" id="MCW3798094.1"/>
    </source>
</evidence>
<evidence type="ECO:0000256" key="1">
    <source>
        <dbReference type="ARBA" id="ARBA00022679"/>
    </source>
</evidence>
<dbReference type="EMBL" id="JAPDOB010000002">
    <property type="protein sequence ID" value="MCW3798094.1"/>
    <property type="molecule type" value="Genomic_DNA"/>
</dbReference>
<protein>
    <submittedName>
        <fullName evidence="4">GNAT family N-acetyltransferase</fullName>
    </submittedName>
</protein>
<organism evidence="4 5">
    <name type="scientific">Sphingomonas arvum</name>
    <dbReference type="NCBI Taxonomy" id="2992113"/>
    <lineage>
        <taxon>Bacteria</taxon>
        <taxon>Pseudomonadati</taxon>
        <taxon>Pseudomonadota</taxon>
        <taxon>Alphaproteobacteria</taxon>
        <taxon>Sphingomonadales</taxon>
        <taxon>Sphingomonadaceae</taxon>
        <taxon>Sphingomonas</taxon>
    </lineage>
</organism>
<evidence type="ECO:0000259" key="3">
    <source>
        <dbReference type="PROSITE" id="PS51186"/>
    </source>
</evidence>
<dbReference type="InterPro" id="IPR050832">
    <property type="entry name" value="Bact_Acetyltransf"/>
</dbReference>
<proteinExistence type="predicted"/>
<dbReference type="Gene3D" id="3.40.630.30">
    <property type="match status" value="1"/>
</dbReference>
<dbReference type="SUPFAM" id="SSF55729">
    <property type="entry name" value="Acyl-CoA N-acyltransferases (Nat)"/>
    <property type="match status" value="1"/>
</dbReference>
<dbReference type="InterPro" id="IPR000182">
    <property type="entry name" value="GNAT_dom"/>
</dbReference>
<comment type="caution">
    <text evidence="4">The sequence shown here is derived from an EMBL/GenBank/DDBJ whole genome shotgun (WGS) entry which is preliminary data.</text>
</comment>
<reference evidence="4 5" key="1">
    <citation type="submission" date="2022-10" db="EMBL/GenBank/DDBJ databases">
        <title>Sphingomonas sp.</title>
        <authorList>
            <person name="Jin C."/>
        </authorList>
    </citation>
    <scope>NUCLEOTIDE SEQUENCE [LARGE SCALE GENOMIC DNA]</scope>
    <source>
        <strain evidence="4 5">BN140010</strain>
    </source>
</reference>
<keyword evidence="1" id="KW-0808">Transferase</keyword>
<dbReference type="RefSeq" id="WP_264882772.1">
    <property type="nucleotide sequence ID" value="NZ_JAPDOB010000002.1"/>
</dbReference>
<dbReference type="InterPro" id="IPR016181">
    <property type="entry name" value="Acyl_CoA_acyltransferase"/>
</dbReference>